<dbReference type="PANTHER" id="PTHR43833">
    <property type="entry name" value="POTASSIUM CHANNEL PROTEIN 2-RELATED-RELATED"/>
    <property type="match status" value="1"/>
</dbReference>
<evidence type="ECO:0000313" key="4">
    <source>
        <dbReference type="Proteomes" id="UP001198220"/>
    </source>
</evidence>
<proteinExistence type="predicted"/>
<dbReference type="Gene3D" id="3.40.50.720">
    <property type="entry name" value="NAD(P)-binding Rossmann-like Domain"/>
    <property type="match status" value="1"/>
</dbReference>
<protein>
    <submittedName>
        <fullName evidence="3">NAD-binding protein</fullName>
    </submittedName>
</protein>
<dbReference type="InterPro" id="IPR036291">
    <property type="entry name" value="NAD(P)-bd_dom_sf"/>
</dbReference>
<dbReference type="InterPro" id="IPR050721">
    <property type="entry name" value="Trk_Ktr_HKT_K-transport"/>
</dbReference>
<dbReference type="PROSITE" id="PS51201">
    <property type="entry name" value="RCK_N"/>
    <property type="match status" value="1"/>
</dbReference>
<dbReference type="EMBL" id="JAJEPS010000017">
    <property type="protein sequence ID" value="MCC2127275.1"/>
    <property type="molecule type" value="Genomic_DNA"/>
</dbReference>
<dbReference type="AlphaFoldDB" id="A0AAE3ACJ5"/>
<keyword evidence="1" id="KW-0472">Membrane</keyword>
<evidence type="ECO:0000259" key="2">
    <source>
        <dbReference type="PROSITE" id="PS51201"/>
    </source>
</evidence>
<dbReference type="InterPro" id="IPR003148">
    <property type="entry name" value="RCK_N"/>
</dbReference>
<sequence length="392" mass="44842">MKKNGDSVRDWAEKIFRRFLSRTSLMVTLGVLGLYLICCLFYWYAEFGGPKGTAFYNVLLWNTATLFGQDYADHYPESVGGRLLGIVVLLISMFGVSAVTGYISSYLIERRANSVRGLKKLQSLRNHIIICGWKNNQKGLILDIKRKNKELKLSDMVLINNRDEEQIRFFLADEELRGIQYVHGDFSEEDVLKRANARYASKALILGEEDDGLTPELIDSRVFAAMLMLKGMNPKIHICAQVQTKKYKNYLESNKCDEVIYSEEYTRYILSTATLYNGMAKVLSSLFDNGDGISVQIFDLDESWHGKTFAEVSRYYKEHNHIMVLGVLENMGAEYELKHSVLAEAQKSTDYTQIVQRLKDVKSMERNAPFLNPPDDYILKEYTGLVVLGDEI</sequence>
<dbReference type="Proteomes" id="UP001198220">
    <property type="component" value="Unassembled WGS sequence"/>
</dbReference>
<keyword evidence="1" id="KW-1133">Transmembrane helix</keyword>
<reference evidence="3 4" key="1">
    <citation type="submission" date="2021-10" db="EMBL/GenBank/DDBJ databases">
        <title>Anaerobic single-cell dispensing facilitates the cultivation of human gut bacteria.</title>
        <authorList>
            <person name="Afrizal A."/>
        </authorList>
    </citation>
    <scope>NUCLEOTIDE SEQUENCE [LARGE SCALE GENOMIC DNA]</scope>
    <source>
        <strain evidence="3 4">CLA-AA-H276</strain>
    </source>
</reference>
<dbReference type="Pfam" id="PF22614">
    <property type="entry name" value="Slo-like_RCK"/>
    <property type="match status" value="1"/>
</dbReference>
<feature type="domain" description="RCK N-terminal" evidence="2">
    <location>
        <begin position="125"/>
        <end position="260"/>
    </location>
</feature>
<dbReference type="Gene3D" id="1.10.287.70">
    <property type="match status" value="1"/>
</dbReference>
<dbReference type="SUPFAM" id="SSF51735">
    <property type="entry name" value="NAD(P)-binding Rossmann-fold domains"/>
    <property type="match status" value="1"/>
</dbReference>
<comment type="caution">
    <text evidence="3">The sequence shown here is derived from an EMBL/GenBank/DDBJ whole genome shotgun (WGS) entry which is preliminary data.</text>
</comment>
<feature type="transmembrane region" description="Helical" evidence="1">
    <location>
        <begin position="83"/>
        <end position="108"/>
    </location>
</feature>
<keyword evidence="4" id="KW-1185">Reference proteome</keyword>
<evidence type="ECO:0000256" key="1">
    <source>
        <dbReference type="SAM" id="Phobius"/>
    </source>
</evidence>
<feature type="transmembrane region" description="Helical" evidence="1">
    <location>
        <begin position="24"/>
        <end position="45"/>
    </location>
</feature>
<keyword evidence="1" id="KW-0812">Transmembrane</keyword>
<evidence type="ECO:0000313" key="3">
    <source>
        <dbReference type="EMBL" id="MCC2127275.1"/>
    </source>
</evidence>
<dbReference type="GO" id="GO:0006813">
    <property type="term" value="P:potassium ion transport"/>
    <property type="evidence" value="ECO:0007669"/>
    <property type="project" value="InterPro"/>
</dbReference>
<organism evidence="3 4">
    <name type="scientific">Hominiventricola filiformis</name>
    <dbReference type="NCBI Taxonomy" id="2885352"/>
    <lineage>
        <taxon>Bacteria</taxon>
        <taxon>Bacillati</taxon>
        <taxon>Bacillota</taxon>
        <taxon>Clostridia</taxon>
        <taxon>Lachnospirales</taxon>
        <taxon>Lachnospiraceae</taxon>
        <taxon>Hominiventricola</taxon>
    </lineage>
</organism>
<name>A0AAE3ACJ5_9FIRM</name>
<dbReference type="RefSeq" id="WP_308459966.1">
    <property type="nucleotide sequence ID" value="NZ_JAJEPS010000017.1"/>
</dbReference>
<dbReference type="SUPFAM" id="SSF81324">
    <property type="entry name" value="Voltage-gated potassium channels"/>
    <property type="match status" value="1"/>
</dbReference>
<dbReference type="PANTHER" id="PTHR43833:SF9">
    <property type="entry name" value="POTASSIUM CHANNEL PROTEIN YUGO-RELATED"/>
    <property type="match status" value="1"/>
</dbReference>
<accession>A0AAE3ACJ5</accession>
<gene>
    <name evidence="3" type="ORF">LKD36_13970</name>
</gene>